<dbReference type="VEuPathDB" id="FungiDB:RhiirFUN_012250"/>
<dbReference type="EMBL" id="LLXL01007724">
    <property type="protein sequence ID" value="PKK55391.1"/>
    <property type="molecule type" value="Genomic_DNA"/>
</dbReference>
<dbReference type="AlphaFoldDB" id="A0A2N1M170"/>
<evidence type="ECO:0000313" key="2">
    <source>
        <dbReference type="Proteomes" id="UP000233469"/>
    </source>
</evidence>
<proteinExistence type="predicted"/>
<dbReference type="VEuPathDB" id="FungiDB:RhiirA1_542724"/>
<accession>A0A2N1M170</accession>
<dbReference type="Proteomes" id="UP000233469">
    <property type="component" value="Unassembled WGS sequence"/>
</dbReference>
<organism evidence="1 2">
    <name type="scientific">Rhizophagus irregularis</name>
    <dbReference type="NCBI Taxonomy" id="588596"/>
    <lineage>
        <taxon>Eukaryota</taxon>
        <taxon>Fungi</taxon>
        <taxon>Fungi incertae sedis</taxon>
        <taxon>Mucoromycota</taxon>
        <taxon>Glomeromycotina</taxon>
        <taxon>Glomeromycetes</taxon>
        <taxon>Glomerales</taxon>
        <taxon>Glomeraceae</taxon>
        <taxon>Rhizophagus</taxon>
    </lineage>
</organism>
<reference evidence="1 2" key="1">
    <citation type="submission" date="2016-04" db="EMBL/GenBank/DDBJ databases">
        <title>Genome analyses suggest a sexual origin of heterokaryosis in a supposedly ancient asexual fungus.</title>
        <authorList>
            <person name="Ropars J."/>
            <person name="Sedzielewska K."/>
            <person name="Noel J."/>
            <person name="Charron P."/>
            <person name="Farinelli L."/>
            <person name="Marton T."/>
            <person name="Kruger M."/>
            <person name="Pelin A."/>
            <person name="Brachmann A."/>
            <person name="Corradi N."/>
        </authorList>
    </citation>
    <scope>NUCLEOTIDE SEQUENCE [LARGE SCALE GENOMIC DNA]</scope>
    <source>
        <strain evidence="1 2">C2</strain>
    </source>
</reference>
<sequence length="122" mass="14171">MTTFRKFNIYFWEGSKLNAKAQSELEGRNILNENINLSKSRPAGKRFKAYDEGKNKVNSSKYQKENIYEIDIENMNDNSNNTSECRCGLCHKTGYYTVRPHTVTPHTVTPLYKNPILRNGFK</sequence>
<comment type="caution">
    <text evidence="1">The sequence shown here is derived from an EMBL/GenBank/DDBJ whole genome shotgun (WGS) entry which is preliminary data.</text>
</comment>
<reference evidence="1 2" key="2">
    <citation type="submission" date="2017-10" db="EMBL/GenBank/DDBJ databases">
        <title>Extensive intraspecific genome diversity in a model arbuscular mycorrhizal fungus.</title>
        <authorList>
            <person name="Chen E.C.H."/>
            <person name="Morin E."/>
            <person name="Baudet D."/>
            <person name="Noel J."/>
            <person name="Ndikumana S."/>
            <person name="Charron P."/>
            <person name="St-Onge C."/>
            <person name="Giorgi J."/>
            <person name="Grigoriev I.V."/>
            <person name="Roux C."/>
            <person name="Martin F.M."/>
            <person name="Corradi N."/>
        </authorList>
    </citation>
    <scope>NUCLEOTIDE SEQUENCE [LARGE SCALE GENOMIC DNA]</scope>
    <source>
        <strain evidence="1 2">C2</strain>
    </source>
</reference>
<name>A0A2N1M170_9GLOM</name>
<gene>
    <name evidence="1" type="ORF">RhiirC2_802521</name>
</gene>
<protein>
    <submittedName>
        <fullName evidence="1">Uncharacterized protein</fullName>
    </submittedName>
</protein>
<evidence type="ECO:0000313" key="1">
    <source>
        <dbReference type="EMBL" id="PKK55391.1"/>
    </source>
</evidence>